<dbReference type="InterPro" id="IPR015421">
    <property type="entry name" value="PyrdxlP-dep_Trfase_major"/>
</dbReference>
<organism evidence="12 13">
    <name type="scientific">Thiohalorhabdus methylotrophus</name>
    <dbReference type="NCBI Taxonomy" id="3242694"/>
    <lineage>
        <taxon>Bacteria</taxon>
        <taxon>Pseudomonadati</taxon>
        <taxon>Pseudomonadota</taxon>
        <taxon>Gammaproteobacteria</taxon>
        <taxon>Thiohalorhabdales</taxon>
        <taxon>Thiohalorhabdaceae</taxon>
        <taxon>Thiohalorhabdus</taxon>
    </lineage>
</organism>
<dbReference type="EMBL" id="JBGUAW010000003">
    <property type="protein sequence ID" value="MFA9460145.1"/>
    <property type="molecule type" value="Genomic_DNA"/>
</dbReference>
<dbReference type="Gene3D" id="3.40.640.10">
    <property type="entry name" value="Type I PLP-dependent aspartate aminotransferase-like (Major domain)"/>
    <property type="match status" value="1"/>
</dbReference>
<dbReference type="Pfam" id="PF00155">
    <property type="entry name" value="Aminotran_1_2"/>
    <property type="match status" value="1"/>
</dbReference>
<comment type="subunit">
    <text evidence="4 9">Homodimer.</text>
</comment>
<keyword evidence="12" id="KW-0012">Acyltransferase</keyword>
<dbReference type="InterPro" id="IPR004839">
    <property type="entry name" value="Aminotransferase_I/II_large"/>
</dbReference>
<keyword evidence="6" id="KW-0093">Biotin biosynthesis</keyword>
<dbReference type="InterPro" id="IPR050087">
    <property type="entry name" value="AON_synthase_class-II"/>
</dbReference>
<name>A0ABV4TVL8_9GAMM</name>
<evidence type="ECO:0000256" key="9">
    <source>
        <dbReference type="RuleBase" id="RU003693"/>
    </source>
</evidence>
<evidence type="ECO:0000256" key="5">
    <source>
        <dbReference type="ARBA" id="ARBA00022679"/>
    </source>
</evidence>
<dbReference type="EC" id="2.3.1.47" evidence="9"/>
<comment type="caution">
    <text evidence="12">The sequence shown here is derived from an EMBL/GenBank/DDBJ whole genome shotgun (WGS) entry which is preliminary data.</text>
</comment>
<evidence type="ECO:0000256" key="10">
    <source>
        <dbReference type="SAM" id="MobiDB-lite"/>
    </source>
</evidence>
<accession>A0ABV4TVL8</accession>
<evidence type="ECO:0000256" key="7">
    <source>
        <dbReference type="ARBA" id="ARBA00022898"/>
    </source>
</evidence>
<comment type="pathway">
    <text evidence="2 9">Cofactor biosynthesis; biotin biosynthesis.</text>
</comment>
<keyword evidence="7 9" id="KW-0663">Pyridoxal phosphate</keyword>
<feature type="compositionally biased region" description="Basic and acidic residues" evidence="10">
    <location>
        <begin position="11"/>
        <end position="20"/>
    </location>
</feature>
<evidence type="ECO:0000313" key="13">
    <source>
        <dbReference type="Proteomes" id="UP001575181"/>
    </source>
</evidence>
<sequence>MPSSLRQHARRTLDDLEAAGRRRSPAPTAVLDARRVLRGDRTLVDFSSNDYLGLARDPEVAEAARRALEAHGAGGAASRLITGDHPPYAELETELAALKGTEDAVVFGSGYLANLGILPALVDRHDLILADKLNHACLVDGARLSGARMVRFPHADTNALRARLERYRERARHCLLVTDSVFSMDGDLAPLRELAALAAEFDCWLMTDDAHGIGVVGGGAGGTTAAGLDAEAVPLQMGTLSKAVGGYGGYLCTHGEVADLIRTRARSFIYTTALPPATVAGNTAGLRRIRNDPALCARPRALASRLCERLGLAEPASAIVPVVLGADRLALAAQEDLLEAGLLVQAIRPPTVPEGTARLRVTLRAPHTESDVEALAEALAPWVDRASMEAS</sequence>
<proteinExistence type="inferred from homology"/>
<dbReference type="RefSeq" id="WP_373654933.1">
    <property type="nucleotide sequence ID" value="NZ_JBGUAW010000003.1"/>
</dbReference>
<dbReference type="InterPro" id="IPR015422">
    <property type="entry name" value="PyrdxlP-dep_Trfase_small"/>
</dbReference>
<dbReference type="Proteomes" id="UP001575181">
    <property type="component" value="Unassembled WGS sequence"/>
</dbReference>
<evidence type="ECO:0000259" key="11">
    <source>
        <dbReference type="Pfam" id="PF00155"/>
    </source>
</evidence>
<reference evidence="12 13" key="1">
    <citation type="submission" date="2024-08" db="EMBL/GenBank/DDBJ databases">
        <title>Whole-genome sequencing of halo(alkali)philic microorganisms from hypersaline lakes.</title>
        <authorList>
            <person name="Sorokin D.Y."/>
            <person name="Merkel A.Y."/>
            <person name="Messina E."/>
            <person name="Yakimov M."/>
        </authorList>
    </citation>
    <scope>NUCLEOTIDE SEQUENCE [LARGE SCALE GENOMIC DNA]</scope>
    <source>
        <strain evidence="12 13">Cl-TMA</strain>
    </source>
</reference>
<dbReference type="InterPro" id="IPR001917">
    <property type="entry name" value="Aminotrans_II_pyridoxalP_BS"/>
</dbReference>
<dbReference type="GO" id="GO:0008710">
    <property type="term" value="F:8-amino-7-oxononanoate synthase activity"/>
    <property type="evidence" value="ECO:0007669"/>
    <property type="project" value="UniProtKB-EC"/>
</dbReference>
<dbReference type="PANTHER" id="PTHR13693">
    <property type="entry name" value="CLASS II AMINOTRANSFERASE/8-AMINO-7-OXONONANOATE SYNTHASE"/>
    <property type="match status" value="1"/>
</dbReference>
<evidence type="ECO:0000256" key="2">
    <source>
        <dbReference type="ARBA" id="ARBA00004746"/>
    </source>
</evidence>
<evidence type="ECO:0000256" key="8">
    <source>
        <dbReference type="ARBA" id="ARBA00047715"/>
    </source>
</evidence>
<comment type="similarity">
    <text evidence="3 9">Belongs to the class-II pyridoxal-phosphate-dependent aminotransferase family. BioF subfamily.</text>
</comment>
<dbReference type="SUPFAM" id="SSF53383">
    <property type="entry name" value="PLP-dependent transferases"/>
    <property type="match status" value="1"/>
</dbReference>
<keyword evidence="13" id="KW-1185">Reference proteome</keyword>
<feature type="domain" description="Aminotransferase class I/classII large" evidence="11">
    <location>
        <begin position="42"/>
        <end position="379"/>
    </location>
</feature>
<comment type="catalytic activity">
    <reaction evidence="8 9">
        <text>6-carboxyhexanoyl-[ACP] + L-alanine + H(+) = (8S)-8-amino-7-oxononanoate + holo-[ACP] + CO2</text>
        <dbReference type="Rhea" id="RHEA:42288"/>
        <dbReference type="Rhea" id="RHEA-COMP:9685"/>
        <dbReference type="Rhea" id="RHEA-COMP:9955"/>
        <dbReference type="ChEBI" id="CHEBI:15378"/>
        <dbReference type="ChEBI" id="CHEBI:16526"/>
        <dbReference type="ChEBI" id="CHEBI:57972"/>
        <dbReference type="ChEBI" id="CHEBI:64479"/>
        <dbReference type="ChEBI" id="CHEBI:78846"/>
        <dbReference type="ChEBI" id="CHEBI:149468"/>
        <dbReference type="EC" id="2.3.1.47"/>
    </reaction>
</comment>
<dbReference type="PANTHER" id="PTHR13693:SF100">
    <property type="entry name" value="8-AMINO-7-OXONONANOATE SYNTHASE"/>
    <property type="match status" value="1"/>
</dbReference>
<dbReference type="NCBIfam" id="TIGR00858">
    <property type="entry name" value="bioF"/>
    <property type="match status" value="1"/>
</dbReference>
<evidence type="ECO:0000256" key="4">
    <source>
        <dbReference type="ARBA" id="ARBA00011738"/>
    </source>
</evidence>
<dbReference type="InterPro" id="IPR015424">
    <property type="entry name" value="PyrdxlP-dep_Trfase"/>
</dbReference>
<gene>
    <name evidence="12" type="primary">bioF</name>
    <name evidence="12" type="ORF">ACERLL_04835</name>
</gene>
<dbReference type="PROSITE" id="PS00599">
    <property type="entry name" value="AA_TRANSFER_CLASS_2"/>
    <property type="match status" value="1"/>
</dbReference>
<evidence type="ECO:0000313" key="12">
    <source>
        <dbReference type="EMBL" id="MFA9460145.1"/>
    </source>
</evidence>
<dbReference type="Gene3D" id="3.90.1150.10">
    <property type="entry name" value="Aspartate Aminotransferase, domain 1"/>
    <property type="match status" value="1"/>
</dbReference>
<comment type="function">
    <text evidence="9">Catalyzes the decarboxylative condensation of pimeloyl-[acyl-carrier protein] and L-alanine to produce 8-amino-7-oxononanoate (AON), [acyl-carrier protein], and carbon dioxide.</text>
</comment>
<evidence type="ECO:0000256" key="6">
    <source>
        <dbReference type="ARBA" id="ARBA00022756"/>
    </source>
</evidence>
<feature type="region of interest" description="Disordered" evidence="10">
    <location>
        <begin position="1"/>
        <end position="25"/>
    </location>
</feature>
<protein>
    <recommendedName>
        <fullName evidence="9">8-amino-7-ketopelargonate synthase</fullName>
        <ecNumber evidence="9">2.3.1.47</ecNumber>
    </recommendedName>
</protein>
<comment type="cofactor">
    <cofactor evidence="1 9">
        <name>pyridoxal 5'-phosphate</name>
        <dbReference type="ChEBI" id="CHEBI:597326"/>
    </cofactor>
</comment>
<dbReference type="InterPro" id="IPR004723">
    <property type="entry name" value="AONS_Archaea/Proteobacteria"/>
</dbReference>
<evidence type="ECO:0000256" key="3">
    <source>
        <dbReference type="ARBA" id="ARBA00010008"/>
    </source>
</evidence>
<keyword evidence="5 9" id="KW-0808">Transferase</keyword>
<evidence type="ECO:0000256" key="1">
    <source>
        <dbReference type="ARBA" id="ARBA00001933"/>
    </source>
</evidence>